<organism evidence="4 5">
    <name type="scientific">Luteibacter rhizovicinus DSM 16549</name>
    <dbReference type="NCBI Taxonomy" id="1440763"/>
    <lineage>
        <taxon>Bacteria</taxon>
        <taxon>Pseudomonadati</taxon>
        <taxon>Pseudomonadota</taxon>
        <taxon>Gammaproteobacteria</taxon>
        <taxon>Lysobacterales</taxon>
        <taxon>Rhodanobacteraceae</taxon>
        <taxon>Luteibacter</taxon>
    </lineage>
</organism>
<dbReference type="Proteomes" id="UP000182987">
    <property type="component" value="Chromosome"/>
</dbReference>
<evidence type="ECO:0000256" key="2">
    <source>
        <dbReference type="SAM" id="MobiDB-lite"/>
    </source>
</evidence>
<evidence type="ECO:0000256" key="1">
    <source>
        <dbReference type="ARBA" id="ARBA00022801"/>
    </source>
</evidence>
<dbReference type="OrthoDB" id="395886at2"/>
<evidence type="ECO:0000256" key="3">
    <source>
        <dbReference type="SAM" id="SignalP"/>
    </source>
</evidence>
<reference evidence="5" key="1">
    <citation type="submission" date="2016-09" db="EMBL/GenBank/DDBJ databases">
        <authorList>
            <person name="Lysoe E."/>
        </authorList>
    </citation>
    <scope>NUCLEOTIDE SEQUENCE [LARGE SCALE GENOMIC DNA]</scope>
    <source>
        <strain evidence="5">LJ96T</strain>
    </source>
</reference>
<dbReference type="SUPFAM" id="SSF53254">
    <property type="entry name" value="Phosphoglycerate mutase-like"/>
    <property type="match status" value="1"/>
</dbReference>
<name>A0A1L3EWS5_9GAMM</name>
<dbReference type="EMBL" id="CP017480">
    <property type="protein sequence ID" value="APG05482.1"/>
    <property type="molecule type" value="Genomic_DNA"/>
</dbReference>
<dbReference type="InterPro" id="IPR050645">
    <property type="entry name" value="Histidine_acid_phosphatase"/>
</dbReference>
<evidence type="ECO:0000313" key="5">
    <source>
        <dbReference type="Proteomes" id="UP000182987"/>
    </source>
</evidence>
<accession>A0A1L3EWS5</accession>
<keyword evidence="1" id="KW-0378">Hydrolase</keyword>
<dbReference type="InterPro" id="IPR029033">
    <property type="entry name" value="His_PPase_superfam"/>
</dbReference>
<sequence>MKTAIALFVSLVAAAAAPYPAAAASTAPAVTTQLDIVLMRHGVRSPTKPATSYAAYAIGDWPVWPVAPGMLTPHGHEGMTALGGRLRRLLLDDGVMTRACPEPDALVVIGDTTPRNRESAGALLQGVTPGCRGSFLSTEGDANNPLFHFAKDTTSGKPDDEDDDGVPAAPSAPPALAELQDVLLGCTPATCEGIATREHKKRLLDDPAHVAKAMKLAGTLSENLMLAYVEGMPMKAVAFGRADAGVLGRLITLHNAQFATTKKAMPAAANAGSNLVAHIVASLDAARGATPDVTPLSTSHRGAVLLVGHDTNLANVAGVLGLDWHDPRVPDDYPPGGALVFSLVQRGDAYVIRIRSLMPSMEALRANRFDDVVAKPVRVQGCRIIGECTIDEFDALARKAIDPTRVASALPTMVATQGENRK</sequence>
<feature type="signal peptide" evidence="3">
    <location>
        <begin position="1"/>
        <end position="23"/>
    </location>
</feature>
<evidence type="ECO:0000313" key="4">
    <source>
        <dbReference type="EMBL" id="APG05482.1"/>
    </source>
</evidence>
<keyword evidence="3" id="KW-0732">Signal</keyword>
<dbReference type="PANTHER" id="PTHR11567">
    <property type="entry name" value="ACID PHOSPHATASE-RELATED"/>
    <property type="match status" value="1"/>
</dbReference>
<dbReference type="Gene3D" id="3.40.50.1240">
    <property type="entry name" value="Phosphoglycerate mutase-like"/>
    <property type="match status" value="2"/>
</dbReference>
<feature type="chain" id="PRO_5009853237" description="Histidine-type phosphatase" evidence="3">
    <location>
        <begin position="24"/>
        <end position="422"/>
    </location>
</feature>
<dbReference type="KEGG" id="lrz:BJI69_17270"/>
<gene>
    <name evidence="4" type="ORF">BJI69_17270</name>
</gene>
<feature type="region of interest" description="Disordered" evidence="2">
    <location>
        <begin position="148"/>
        <end position="172"/>
    </location>
</feature>
<dbReference type="AlphaFoldDB" id="A0A1L3EWS5"/>
<evidence type="ECO:0008006" key="6">
    <source>
        <dbReference type="Google" id="ProtNLM"/>
    </source>
</evidence>
<keyword evidence="5" id="KW-1185">Reference proteome</keyword>
<protein>
    <recommendedName>
        <fullName evidence="6">Histidine-type phosphatase</fullName>
    </recommendedName>
</protein>
<dbReference type="STRING" id="1440763.BJI69_17270"/>
<dbReference type="GO" id="GO:0050308">
    <property type="term" value="F:sugar-phosphatase activity"/>
    <property type="evidence" value="ECO:0007669"/>
    <property type="project" value="TreeGrafter"/>
</dbReference>
<proteinExistence type="predicted"/>
<dbReference type="GO" id="GO:0030288">
    <property type="term" value="C:outer membrane-bounded periplasmic space"/>
    <property type="evidence" value="ECO:0007669"/>
    <property type="project" value="TreeGrafter"/>
</dbReference>
<dbReference type="PANTHER" id="PTHR11567:SF110">
    <property type="entry name" value="2-PHOSPHOXYLOSE PHOSPHATASE 1"/>
    <property type="match status" value="1"/>
</dbReference>
<dbReference type="RefSeq" id="WP_046969300.1">
    <property type="nucleotide sequence ID" value="NZ_CP017480.1"/>
</dbReference>